<sequence>MEQGFQAGPSNYISDQSLLFSAPQFLVNGSDPMLTAPQTLTNQGFGGDASMDMNMADDDFDMSKYLPSDYNNTDSLFPSNNDYGLGAQFDEQSLFPSNSSSNMTKPKENPYAKFFPELQ</sequence>
<evidence type="ECO:0000313" key="3">
    <source>
        <dbReference type="Proteomes" id="UP000729357"/>
    </source>
</evidence>
<keyword evidence="3" id="KW-1185">Reference proteome</keyword>
<feature type="region of interest" description="Disordered" evidence="1">
    <location>
        <begin position="88"/>
        <end position="119"/>
    </location>
</feature>
<feature type="non-terminal residue" evidence="2">
    <location>
        <position position="119"/>
    </location>
</feature>
<gene>
    <name evidence="2" type="ORF">KCU98_g3483</name>
</gene>
<dbReference type="EMBL" id="JAHFXS010000241">
    <property type="protein sequence ID" value="KAG9987243.1"/>
    <property type="molecule type" value="Genomic_DNA"/>
</dbReference>
<protein>
    <submittedName>
        <fullName evidence="2">Uncharacterized protein</fullName>
    </submittedName>
</protein>
<evidence type="ECO:0000313" key="2">
    <source>
        <dbReference type="EMBL" id="KAG9987243.1"/>
    </source>
</evidence>
<organism evidence="2 3">
    <name type="scientific">Aureobasidium melanogenum</name>
    <name type="common">Aureobasidium pullulans var. melanogenum</name>
    <dbReference type="NCBI Taxonomy" id="46634"/>
    <lineage>
        <taxon>Eukaryota</taxon>
        <taxon>Fungi</taxon>
        <taxon>Dikarya</taxon>
        <taxon>Ascomycota</taxon>
        <taxon>Pezizomycotina</taxon>
        <taxon>Dothideomycetes</taxon>
        <taxon>Dothideomycetidae</taxon>
        <taxon>Dothideales</taxon>
        <taxon>Saccotheciaceae</taxon>
        <taxon>Aureobasidium</taxon>
    </lineage>
</organism>
<reference evidence="2" key="1">
    <citation type="journal article" date="2021" name="J Fungi (Basel)">
        <title>Virulence traits and population genomics of the black yeast Aureobasidium melanogenum.</title>
        <authorList>
            <person name="Cernosa A."/>
            <person name="Sun X."/>
            <person name="Gostincar C."/>
            <person name="Fang C."/>
            <person name="Gunde-Cimerman N."/>
            <person name="Song Z."/>
        </authorList>
    </citation>
    <scope>NUCLEOTIDE SEQUENCE</scope>
    <source>
        <strain evidence="2">EXF-9298</strain>
    </source>
</reference>
<proteinExistence type="predicted"/>
<evidence type="ECO:0000256" key="1">
    <source>
        <dbReference type="SAM" id="MobiDB-lite"/>
    </source>
</evidence>
<dbReference type="AlphaFoldDB" id="A0A9P8FZN2"/>
<comment type="caution">
    <text evidence="2">The sequence shown here is derived from an EMBL/GenBank/DDBJ whole genome shotgun (WGS) entry which is preliminary data.</text>
</comment>
<reference evidence="2" key="2">
    <citation type="submission" date="2021-08" db="EMBL/GenBank/DDBJ databases">
        <authorList>
            <person name="Gostincar C."/>
            <person name="Sun X."/>
            <person name="Song Z."/>
            <person name="Gunde-Cimerman N."/>
        </authorList>
    </citation>
    <scope>NUCLEOTIDE SEQUENCE</scope>
    <source>
        <strain evidence="2">EXF-9298</strain>
    </source>
</reference>
<accession>A0A9P8FZN2</accession>
<name>A0A9P8FZN2_AURME</name>
<dbReference type="Proteomes" id="UP000729357">
    <property type="component" value="Unassembled WGS sequence"/>
</dbReference>
<feature type="compositionally biased region" description="Polar residues" evidence="1">
    <location>
        <begin position="90"/>
        <end position="104"/>
    </location>
</feature>